<feature type="region of interest" description="Disordered" evidence="20">
    <location>
        <begin position="1"/>
        <end position="54"/>
    </location>
</feature>
<dbReference type="FunCoup" id="A0A1Z5K7P8">
    <property type="interactions" value="8"/>
</dbReference>
<feature type="compositionally biased region" description="Low complexity" evidence="20">
    <location>
        <begin position="94"/>
        <end position="106"/>
    </location>
</feature>
<dbReference type="SUPFAM" id="SSF51206">
    <property type="entry name" value="cAMP-binding domain-like"/>
    <property type="match status" value="3"/>
</dbReference>
<keyword evidence="13" id="KW-0142">cGMP-binding</keyword>
<reference evidence="24 25" key="1">
    <citation type="journal article" date="2015" name="Plant Cell">
        <title>Oil accumulation by the oleaginous diatom Fistulifera solaris as revealed by the genome and transcriptome.</title>
        <authorList>
            <person name="Tanaka T."/>
            <person name="Maeda Y."/>
            <person name="Veluchamy A."/>
            <person name="Tanaka M."/>
            <person name="Abida H."/>
            <person name="Marechal E."/>
            <person name="Bowler C."/>
            <person name="Muto M."/>
            <person name="Sunaga Y."/>
            <person name="Tanaka M."/>
            <person name="Yoshino T."/>
            <person name="Taniguchi T."/>
            <person name="Fukuda Y."/>
            <person name="Nemoto M."/>
            <person name="Matsumoto M."/>
            <person name="Wong P.S."/>
            <person name="Aburatani S."/>
            <person name="Fujibuchi W."/>
        </authorList>
    </citation>
    <scope>NUCLEOTIDE SEQUENCE [LARGE SCALE GENOMIC DNA]</scope>
    <source>
        <strain evidence="24 25">JPCC DA0580</strain>
    </source>
</reference>
<dbReference type="GO" id="GO:0046872">
    <property type="term" value="F:metal ion binding"/>
    <property type="evidence" value="ECO:0007669"/>
    <property type="project" value="UniProtKB-KW"/>
</dbReference>
<dbReference type="InParanoid" id="A0A1Z5K7P8"/>
<feature type="region of interest" description="Disordered" evidence="20">
    <location>
        <begin position="853"/>
        <end position="874"/>
    </location>
</feature>
<feature type="compositionally biased region" description="Polar residues" evidence="20">
    <location>
        <begin position="859"/>
        <end position="868"/>
    </location>
</feature>
<dbReference type="EMBL" id="BDSP01000177">
    <property type="protein sequence ID" value="GAX22121.1"/>
    <property type="molecule type" value="Genomic_DNA"/>
</dbReference>
<dbReference type="GO" id="GO:0012505">
    <property type="term" value="C:endomembrane system"/>
    <property type="evidence" value="ECO:0007669"/>
    <property type="project" value="UniProtKB-SubCell"/>
</dbReference>
<comment type="subcellular location">
    <subcellularLocation>
        <location evidence="2">Endomembrane system</location>
    </subcellularLocation>
</comment>
<feature type="domain" description="Cyclic nucleotide-binding" evidence="22">
    <location>
        <begin position="431"/>
        <end position="533"/>
    </location>
</feature>
<evidence type="ECO:0000313" key="25">
    <source>
        <dbReference type="Proteomes" id="UP000198406"/>
    </source>
</evidence>
<evidence type="ECO:0000313" key="24">
    <source>
        <dbReference type="EMBL" id="GAX22121.1"/>
    </source>
</evidence>
<keyword evidence="10 18" id="KW-0547">Nucleotide-binding</keyword>
<dbReference type="PROSITE" id="PS50011">
    <property type="entry name" value="PROTEIN_KINASE_DOM"/>
    <property type="match status" value="1"/>
</dbReference>
<dbReference type="SMART" id="SM00100">
    <property type="entry name" value="cNMP"/>
    <property type="match status" value="3"/>
</dbReference>
<keyword evidence="5" id="KW-0723">Serine/threonine-protein kinase</keyword>
<dbReference type="Gene3D" id="1.10.510.10">
    <property type="entry name" value="Transferase(Phosphotransferase) domain 1"/>
    <property type="match status" value="1"/>
</dbReference>
<dbReference type="EC" id="2.7.11.12" evidence="4"/>
<comment type="caution">
    <text evidence="24">The sequence shown here is derived from an EMBL/GenBank/DDBJ whole genome shotgun (WGS) entry which is preliminary data.</text>
</comment>
<evidence type="ECO:0000259" key="23">
    <source>
        <dbReference type="PROSITE" id="PS51285"/>
    </source>
</evidence>
<feature type="active site" description="Proton acceptor" evidence="17">
    <location>
        <position position="682"/>
    </location>
</feature>
<feature type="domain" description="AGC-kinase C-terminal" evidence="23">
    <location>
        <begin position="817"/>
        <end position="874"/>
    </location>
</feature>
<evidence type="ECO:0000256" key="20">
    <source>
        <dbReference type="SAM" id="MobiDB-lite"/>
    </source>
</evidence>
<feature type="domain" description="Protein kinase" evidence="21">
    <location>
        <begin position="557"/>
        <end position="816"/>
    </location>
</feature>
<comment type="catalytic activity">
    <reaction evidence="15">
        <text>L-threonyl-[protein] + ATP = O-phospho-L-threonyl-[protein] + ADP + H(+)</text>
        <dbReference type="Rhea" id="RHEA:46608"/>
        <dbReference type="Rhea" id="RHEA-COMP:11060"/>
        <dbReference type="Rhea" id="RHEA-COMP:11605"/>
        <dbReference type="ChEBI" id="CHEBI:15378"/>
        <dbReference type="ChEBI" id="CHEBI:30013"/>
        <dbReference type="ChEBI" id="CHEBI:30616"/>
        <dbReference type="ChEBI" id="CHEBI:61977"/>
        <dbReference type="ChEBI" id="CHEBI:456216"/>
        <dbReference type="EC" id="2.7.11.12"/>
    </reaction>
</comment>
<sequence>MTSVSSTERAANVEIKRRSPINQAPKNTPESNHRSYHGHNKSPTDLQRPEALCRADSFEKQKSIAKMMRGFGGFLKHKKKKAEENKDEKKEKSTSSVSKSVKASSKMQVDPPPPAEVAKEPSETEEVEDKTKEVKREENVNIHNKAKRAQNIFSKAIDLNEDFQLPRYPKSDAAVQFIDSALEDNFIFASLSEKERRLLIDAMMMESVPAGTVIIKQGETGDFFYVIEEGHVSFAVDGTHVGSAGRGGSFGELALLYNCPRAATCLANTACRLWKVDQKTFRFMLANNTNSQKKDVHDVLRKVPFLADVDENDLTKISDALTSVTFPEGERIINKGDVGEIFYIIREGTVKVHDIGFGDSKYVDQPLGPGDFFGERALITGDPRVANITATSNCTCLCLSRDTFELVLGPLQGMIDAAMKKRTLLGVPIFSNSQFQPHELARLTDLIVETTFAAGTILAEEGKPFVQNLYIIRSGAVSVAHSDGIINNLKDADYFGDKHLKDEPGTPSKQTITVQKETKCGVLSRRDIEAVIGNIRRLGRPLIAAPQLDKTIKFKDLVKFRILGVGTFGKVWLVSHKRTSKPYALKQLSKREIIGHHQVDGVIREKNIMASLRHPFVVNLVSTFQDDHALYMLIELVQGGELFSIIHTETRDGIPNGNSRFYAACILESLAHLHQRSICYRDLKPENILIDQRGYCVLVDLGFAKIVVDKTYTLCGTPEYLAPEIILSKGHDKGVDYWAYGVLIYEMLVGRSPFYSYGADQVSLFKRIVQVKYNFPPGLVHELAQDLIQRLIVRRQTNRLGCLARGDMDIREHMWFNIIDVDKLLRRQIPPPWKPRIRDPLDATHFDSYRHLENEAPPSRSNLTSEQQAMFKDF</sequence>
<dbReference type="InterPro" id="IPR017441">
    <property type="entry name" value="Protein_kinase_ATP_BS"/>
</dbReference>
<dbReference type="InterPro" id="IPR000961">
    <property type="entry name" value="AGC-kinase_C"/>
</dbReference>
<feature type="compositionally biased region" description="Polar residues" evidence="20">
    <location>
        <begin position="20"/>
        <end position="30"/>
    </location>
</feature>
<dbReference type="PANTHER" id="PTHR24353:SF143">
    <property type="entry name" value="PROTEIN KINASE DOMAIN-CONTAINING PROTEIN"/>
    <property type="match status" value="1"/>
</dbReference>
<dbReference type="PROSITE" id="PS50042">
    <property type="entry name" value="CNMP_BINDING_3"/>
    <property type="match status" value="3"/>
</dbReference>
<feature type="region of interest" description="Disordered" evidence="20">
    <location>
        <begin position="69"/>
        <end position="136"/>
    </location>
</feature>
<evidence type="ECO:0000256" key="18">
    <source>
        <dbReference type="PIRSR" id="PIRSR000559-2"/>
    </source>
</evidence>
<dbReference type="AlphaFoldDB" id="A0A1Z5K7P8"/>
<dbReference type="InterPro" id="IPR018488">
    <property type="entry name" value="cNMP-bd_CS"/>
</dbReference>
<dbReference type="GO" id="GO:0030553">
    <property type="term" value="F:cGMP binding"/>
    <property type="evidence" value="ECO:0007669"/>
    <property type="project" value="UniProtKB-KW"/>
</dbReference>
<dbReference type="Gene3D" id="2.60.120.10">
    <property type="entry name" value="Jelly Rolls"/>
    <property type="match status" value="3"/>
</dbReference>
<dbReference type="CDD" id="cd00038">
    <property type="entry name" value="CAP_ED"/>
    <property type="match status" value="3"/>
</dbReference>
<evidence type="ECO:0000259" key="22">
    <source>
        <dbReference type="PROSITE" id="PS50042"/>
    </source>
</evidence>
<evidence type="ECO:0000256" key="11">
    <source>
        <dbReference type="ARBA" id="ARBA00022777"/>
    </source>
</evidence>
<comment type="catalytic activity">
    <reaction evidence="16">
        <text>L-seryl-[protein] + ATP = O-phospho-L-seryl-[protein] + ADP + H(+)</text>
        <dbReference type="Rhea" id="RHEA:17989"/>
        <dbReference type="Rhea" id="RHEA-COMP:9863"/>
        <dbReference type="Rhea" id="RHEA-COMP:11604"/>
        <dbReference type="ChEBI" id="CHEBI:15378"/>
        <dbReference type="ChEBI" id="CHEBI:29999"/>
        <dbReference type="ChEBI" id="CHEBI:30616"/>
        <dbReference type="ChEBI" id="CHEBI:83421"/>
        <dbReference type="ChEBI" id="CHEBI:456216"/>
        <dbReference type="EC" id="2.7.11.12"/>
    </reaction>
</comment>
<dbReference type="InterPro" id="IPR000719">
    <property type="entry name" value="Prot_kinase_dom"/>
</dbReference>
<comment type="cofactor">
    <cofactor evidence="1">
        <name>Mg(2+)</name>
        <dbReference type="ChEBI" id="CHEBI:18420"/>
    </cofactor>
</comment>
<gene>
    <name evidence="24" type="ORF">FisN_6Hh370</name>
</gene>
<dbReference type="Pfam" id="PF00069">
    <property type="entry name" value="Pkinase"/>
    <property type="match status" value="1"/>
</dbReference>
<dbReference type="Gene3D" id="3.30.200.20">
    <property type="entry name" value="Phosphorylase Kinase, domain 1"/>
    <property type="match status" value="1"/>
</dbReference>
<dbReference type="PROSITE" id="PS51285">
    <property type="entry name" value="AGC_KINASE_CTER"/>
    <property type="match status" value="1"/>
</dbReference>
<dbReference type="GO" id="GO:0004691">
    <property type="term" value="F:cAMP-dependent protein kinase activity"/>
    <property type="evidence" value="ECO:0007669"/>
    <property type="project" value="TreeGrafter"/>
</dbReference>
<keyword evidence="11 24" id="KW-0418">Kinase</keyword>
<dbReference type="FunFam" id="2.60.120.10:FF:000068">
    <property type="entry name" value="cGMP-dependent protein kinase"/>
    <property type="match status" value="1"/>
</dbReference>
<keyword evidence="25" id="KW-1185">Reference proteome</keyword>
<evidence type="ECO:0000256" key="5">
    <source>
        <dbReference type="ARBA" id="ARBA00022527"/>
    </source>
</evidence>
<evidence type="ECO:0000256" key="7">
    <source>
        <dbReference type="ARBA" id="ARBA00022553"/>
    </source>
</evidence>
<keyword evidence="6" id="KW-0140">cGMP</keyword>
<dbReference type="PROSITE" id="PS00888">
    <property type="entry name" value="CNMP_BINDING_1"/>
    <property type="match status" value="2"/>
</dbReference>
<dbReference type="InterPro" id="IPR014710">
    <property type="entry name" value="RmlC-like_jellyroll"/>
</dbReference>
<comment type="similarity">
    <text evidence="3">Belongs to the protein kinase superfamily. AGC Ser/Thr protein kinase family. cGMP subfamily.</text>
</comment>
<organism evidence="24 25">
    <name type="scientific">Fistulifera solaris</name>
    <name type="common">Oleaginous diatom</name>
    <dbReference type="NCBI Taxonomy" id="1519565"/>
    <lineage>
        <taxon>Eukaryota</taxon>
        <taxon>Sar</taxon>
        <taxon>Stramenopiles</taxon>
        <taxon>Ochrophyta</taxon>
        <taxon>Bacillariophyta</taxon>
        <taxon>Bacillariophyceae</taxon>
        <taxon>Bacillariophycidae</taxon>
        <taxon>Naviculales</taxon>
        <taxon>Naviculaceae</taxon>
        <taxon>Fistulifera</taxon>
    </lineage>
</organism>
<dbReference type="SUPFAM" id="SSF56112">
    <property type="entry name" value="Protein kinase-like (PK-like)"/>
    <property type="match status" value="1"/>
</dbReference>
<accession>A0A1Z5K7P8</accession>
<feature type="binding site" evidence="18 19">
    <location>
        <position position="586"/>
    </location>
    <ligand>
        <name>ATP</name>
        <dbReference type="ChEBI" id="CHEBI:30616"/>
    </ligand>
</feature>
<dbReference type="FunFam" id="1.10.510.10:FF:000048">
    <property type="entry name" value="Protein kinase C"/>
    <property type="match status" value="1"/>
</dbReference>
<dbReference type="InterPro" id="IPR002374">
    <property type="entry name" value="cGMP_dep_kinase"/>
</dbReference>
<dbReference type="OrthoDB" id="35715at2759"/>
<evidence type="ECO:0000256" key="3">
    <source>
        <dbReference type="ARBA" id="ARBA00006352"/>
    </source>
</evidence>
<dbReference type="GO" id="GO:0004692">
    <property type="term" value="F:cGMP-dependent protein kinase activity"/>
    <property type="evidence" value="ECO:0007669"/>
    <property type="project" value="UniProtKB-EC"/>
</dbReference>
<proteinExistence type="inferred from homology"/>
<protein>
    <recommendedName>
        <fullName evidence="14">cGMP-dependent protein kinase</fullName>
        <ecNumber evidence="4">2.7.11.12</ecNumber>
    </recommendedName>
</protein>
<evidence type="ECO:0000256" key="9">
    <source>
        <dbReference type="ARBA" id="ARBA00022723"/>
    </source>
</evidence>
<name>A0A1Z5K7P8_FISSO</name>
<dbReference type="GO" id="GO:0106310">
    <property type="term" value="F:protein serine kinase activity"/>
    <property type="evidence" value="ECO:0007669"/>
    <property type="project" value="RHEA"/>
</dbReference>
<dbReference type="SMART" id="SM00220">
    <property type="entry name" value="S_TKc"/>
    <property type="match status" value="1"/>
</dbReference>
<evidence type="ECO:0000256" key="17">
    <source>
        <dbReference type="PIRSR" id="PIRSR000559-1"/>
    </source>
</evidence>
<keyword evidence="12 18" id="KW-0067">ATP-binding</keyword>
<evidence type="ECO:0000256" key="19">
    <source>
        <dbReference type="PROSITE-ProRule" id="PRU10141"/>
    </source>
</evidence>
<evidence type="ECO:0000256" key="10">
    <source>
        <dbReference type="ARBA" id="ARBA00022741"/>
    </source>
</evidence>
<dbReference type="InterPro" id="IPR000595">
    <property type="entry name" value="cNMP-bd_dom"/>
</dbReference>
<evidence type="ECO:0000256" key="13">
    <source>
        <dbReference type="ARBA" id="ARBA00022992"/>
    </source>
</evidence>
<feature type="domain" description="Cyclic nucleotide-binding" evidence="22">
    <location>
        <begin position="187"/>
        <end position="302"/>
    </location>
</feature>
<dbReference type="FunFam" id="3.30.200.20:FF:000042">
    <property type="entry name" value="Aurora kinase A"/>
    <property type="match status" value="1"/>
</dbReference>
<dbReference type="Pfam" id="PF00027">
    <property type="entry name" value="cNMP_binding"/>
    <property type="match status" value="3"/>
</dbReference>
<evidence type="ECO:0000256" key="12">
    <source>
        <dbReference type="ARBA" id="ARBA00022840"/>
    </source>
</evidence>
<evidence type="ECO:0000256" key="1">
    <source>
        <dbReference type="ARBA" id="ARBA00001946"/>
    </source>
</evidence>
<feature type="binding site" evidence="18">
    <location>
        <begin position="563"/>
        <end position="571"/>
    </location>
    <ligand>
        <name>ATP</name>
        <dbReference type="ChEBI" id="CHEBI:30616"/>
    </ligand>
</feature>
<evidence type="ECO:0000256" key="14">
    <source>
        <dbReference type="ARBA" id="ARBA00024113"/>
    </source>
</evidence>
<keyword evidence="7" id="KW-0597">Phosphoprotein</keyword>
<keyword evidence="8 24" id="KW-0808">Transferase</keyword>
<feature type="compositionally biased region" description="Basic and acidic residues" evidence="20">
    <location>
        <begin position="81"/>
        <end position="93"/>
    </location>
</feature>
<evidence type="ECO:0000256" key="6">
    <source>
        <dbReference type="ARBA" id="ARBA00022535"/>
    </source>
</evidence>
<dbReference type="InterPro" id="IPR011009">
    <property type="entry name" value="Kinase-like_dom_sf"/>
</dbReference>
<keyword evidence="9" id="KW-0479">Metal-binding</keyword>
<evidence type="ECO:0000256" key="15">
    <source>
        <dbReference type="ARBA" id="ARBA00047298"/>
    </source>
</evidence>
<evidence type="ECO:0000256" key="2">
    <source>
        <dbReference type="ARBA" id="ARBA00004308"/>
    </source>
</evidence>
<feature type="domain" description="Cyclic nucleotide-binding" evidence="22">
    <location>
        <begin position="305"/>
        <end position="410"/>
    </location>
</feature>
<dbReference type="GO" id="GO:0005524">
    <property type="term" value="F:ATP binding"/>
    <property type="evidence" value="ECO:0007669"/>
    <property type="project" value="UniProtKB-UniRule"/>
</dbReference>
<dbReference type="PIRSF" id="PIRSF000559">
    <property type="entry name" value="cGMP-dep_kinase"/>
    <property type="match status" value="1"/>
</dbReference>
<dbReference type="PROSITE" id="PS00108">
    <property type="entry name" value="PROTEIN_KINASE_ST"/>
    <property type="match status" value="1"/>
</dbReference>
<evidence type="ECO:0000259" key="21">
    <source>
        <dbReference type="PROSITE" id="PS50011"/>
    </source>
</evidence>
<dbReference type="PRINTS" id="PR00103">
    <property type="entry name" value="CAMPKINASE"/>
</dbReference>
<dbReference type="PANTHER" id="PTHR24353">
    <property type="entry name" value="CYCLIC NUCLEOTIDE-DEPENDENT PROTEIN KINASE"/>
    <property type="match status" value="1"/>
</dbReference>
<evidence type="ECO:0000256" key="16">
    <source>
        <dbReference type="ARBA" id="ARBA00047462"/>
    </source>
</evidence>
<dbReference type="GO" id="GO:0005952">
    <property type="term" value="C:cAMP-dependent protein kinase complex"/>
    <property type="evidence" value="ECO:0007669"/>
    <property type="project" value="TreeGrafter"/>
</dbReference>
<evidence type="ECO:0000256" key="4">
    <source>
        <dbReference type="ARBA" id="ARBA00012428"/>
    </source>
</evidence>
<dbReference type="InterPro" id="IPR008271">
    <property type="entry name" value="Ser/Thr_kinase_AS"/>
</dbReference>
<dbReference type="PROSITE" id="PS00107">
    <property type="entry name" value="PROTEIN_KINASE_ATP"/>
    <property type="match status" value="1"/>
</dbReference>
<dbReference type="InterPro" id="IPR018490">
    <property type="entry name" value="cNMP-bd_dom_sf"/>
</dbReference>
<evidence type="ECO:0000256" key="8">
    <source>
        <dbReference type="ARBA" id="ARBA00022679"/>
    </source>
</evidence>
<dbReference type="Proteomes" id="UP000198406">
    <property type="component" value="Unassembled WGS sequence"/>
</dbReference>